<dbReference type="InterPro" id="IPR009100">
    <property type="entry name" value="AcylCoA_DH/oxidase_NM_dom_sf"/>
</dbReference>
<dbReference type="InterPro" id="IPR037069">
    <property type="entry name" value="AcylCoA_DH/ox_N_sf"/>
</dbReference>
<dbReference type="InterPro" id="IPR013786">
    <property type="entry name" value="AcylCoA_DH/ox_N"/>
</dbReference>
<feature type="domain" description="Acyl-CoA dehydrogenase C-terminal" evidence="4">
    <location>
        <begin position="225"/>
        <end position="351"/>
    </location>
</feature>
<dbReference type="PANTHER" id="PTHR48083">
    <property type="entry name" value="MEDIUM-CHAIN SPECIFIC ACYL-COA DEHYDROGENASE, MITOCHONDRIAL-RELATED"/>
    <property type="match status" value="1"/>
</dbReference>
<dbReference type="InterPro" id="IPR050741">
    <property type="entry name" value="Acyl-CoA_dehydrogenase"/>
</dbReference>
<dbReference type="Gene3D" id="1.20.140.10">
    <property type="entry name" value="Butyryl-CoA Dehydrogenase, subunit A, domain 3"/>
    <property type="match status" value="1"/>
</dbReference>
<dbReference type="GO" id="GO:0005737">
    <property type="term" value="C:cytoplasm"/>
    <property type="evidence" value="ECO:0007669"/>
    <property type="project" value="TreeGrafter"/>
</dbReference>
<comment type="similarity">
    <text evidence="2">Belongs to the HpaH/HsaA monooxygenase family.</text>
</comment>
<dbReference type="Pfam" id="PF02771">
    <property type="entry name" value="Acyl-CoA_dh_N"/>
    <property type="match status" value="1"/>
</dbReference>
<protein>
    <recommendedName>
        <fullName evidence="6">Acyl-CoA dehydrogenase C-terminal domain-containing protein</fullName>
    </recommendedName>
</protein>
<dbReference type="SUPFAM" id="SSF56645">
    <property type="entry name" value="Acyl-CoA dehydrogenase NM domain-like"/>
    <property type="match status" value="1"/>
</dbReference>
<keyword evidence="1" id="KW-0560">Oxidoreductase</keyword>
<dbReference type="InterPro" id="IPR036250">
    <property type="entry name" value="AcylCo_DH-like_C"/>
</dbReference>
<dbReference type="InterPro" id="IPR013107">
    <property type="entry name" value="Acyl-CoA_DH_C"/>
</dbReference>
<dbReference type="PIRSF" id="PIRSF016578">
    <property type="entry name" value="HsaA"/>
    <property type="match status" value="1"/>
</dbReference>
<dbReference type="EMBL" id="UINC01005579">
    <property type="protein sequence ID" value="SVA22209.1"/>
    <property type="molecule type" value="Genomic_DNA"/>
</dbReference>
<proteinExistence type="inferred from homology"/>
<evidence type="ECO:0000256" key="2">
    <source>
        <dbReference type="ARBA" id="ARBA00049661"/>
    </source>
</evidence>
<reference evidence="5" key="1">
    <citation type="submission" date="2018-05" db="EMBL/GenBank/DDBJ databases">
        <authorList>
            <person name="Lanie J.A."/>
            <person name="Ng W.-L."/>
            <person name="Kazmierczak K.M."/>
            <person name="Andrzejewski T.M."/>
            <person name="Davidsen T.M."/>
            <person name="Wayne K.J."/>
            <person name="Tettelin H."/>
            <person name="Glass J.I."/>
            <person name="Rusch D."/>
            <person name="Podicherti R."/>
            <person name="Tsui H.-C.T."/>
            <person name="Winkler M.E."/>
        </authorList>
    </citation>
    <scope>NUCLEOTIDE SEQUENCE</scope>
</reference>
<organism evidence="5">
    <name type="scientific">marine metagenome</name>
    <dbReference type="NCBI Taxonomy" id="408172"/>
    <lineage>
        <taxon>unclassified sequences</taxon>
        <taxon>metagenomes</taxon>
        <taxon>ecological metagenomes</taxon>
    </lineage>
</organism>
<dbReference type="InterPro" id="IPR046373">
    <property type="entry name" value="Acyl-CoA_Oxase/DH_mid-dom_sf"/>
</dbReference>
<dbReference type="GO" id="GO:0050660">
    <property type="term" value="F:flavin adenine dinucleotide binding"/>
    <property type="evidence" value="ECO:0007669"/>
    <property type="project" value="InterPro"/>
</dbReference>
<evidence type="ECO:0000259" key="3">
    <source>
        <dbReference type="Pfam" id="PF02771"/>
    </source>
</evidence>
<accession>A0A381U273</accession>
<dbReference type="SUPFAM" id="SSF47203">
    <property type="entry name" value="Acyl-CoA dehydrogenase C-terminal domain-like"/>
    <property type="match status" value="1"/>
</dbReference>
<dbReference type="Gene3D" id="2.40.110.10">
    <property type="entry name" value="Butyryl-CoA Dehydrogenase, subunit A, domain 2"/>
    <property type="match status" value="1"/>
</dbReference>
<evidence type="ECO:0000256" key="1">
    <source>
        <dbReference type="ARBA" id="ARBA00023002"/>
    </source>
</evidence>
<dbReference type="Pfam" id="PF08028">
    <property type="entry name" value="Acyl-CoA_dh_2"/>
    <property type="match status" value="1"/>
</dbReference>
<dbReference type="Gene3D" id="1.10.540.10">
    <property type="entry name" value="Acyl-CoA dehydrogenase/oxidase, N-terminal domain"/>
    <property type="match status" value="1"/>
</dbReference>
<dbReference type="AlphaFoldDB" id="A0A381U273"/>
<name>A0A381U273_9ZZZZ</name>
<dbReference type="GO" id="GO:0003995">
    <property type="term" value="F:acyl-CoA dehydrogenase activity"/>
    <property type="evidence" value="ECO:0007669"/>
    <property type="project" value="TreeGrafter"/>
</dbReference>
<feature type="domain" description="Acyl-CoA dehydrogenase/oxidase N-terminal" evidence="3">
    <location>
        <begin position="18"/>
        <end position="84"/>
    </location>
</feature>
<sequence>MQHINGTDTPLTRARAIAPRIEDLAKQIDETRELPRDIVDAMVTAGLFRLLVPTSLGGEEINILDYLDVVETIAYADGSAGWCLNQGAVFATTSGRAPRHLAEEVWGDPKTVVANGPPQGPKSLSVDQGFRLTGKWAFSSGCRHANWIAAVSGGSGQPPRLHLVTREEVEFIDVWDVQGLRGTGSFSFTANDLFVPESRTMLLDVEPLEAGPLYVIPQHLLFACGFGCVALGVARAGLDATIELASDKRPRFDGKTLAHDAVVQSQIGKAEATWRAAKALLYECMGTVWESVKSTGSISVEERIHLRMAGTHAIRQSADVVDIAYNLSGSSAIFGSTKIQRRFQDAHVITQQVQGRESHYQTVGEYFLGLDPTGPVF</sequence>
<dbReference type="GO" id="GO:0033539">
    <property type="term" value="P:fatty acid beta-oxidation using acyl-CoA dehydrogenase"/>
    <property type="evidence" value="ECO:0007669"/>
    <property type="project" value="TreeGrafter"/>
</dbReference>
<evidence type="ECO:0000313" key="5">
    <source>
        <dbReference type="EMBL" id="SVA22209.1"/>
    </source>
</evidence>
<dbReference type="PANTHER" id="PTHR48083:SF5">
    <property type="entry name" value="NRGC PROTEIN"/>
    <property type="match status" value="1"/>
</dbReference>
<evidence type="ECO:0000259" key="4">
    <source>
        <dbReference type="Pfam" id="PF08028"/>
    </source>
</evidence>
<evidence type="ECO:0008006" key="6">
    <source>
        <dbReference type="Google" id="ProtNLM"/>
    </source>
</evidence>
<gene>
    <name evidence="5" type="ORF">METZ01_LOCUS75063</name>
</gene>